<dbReference type="InterPro" id="IPR036250">
    <property type="entry name" value="AcylCo_DH-like_C"/>
</dbReference>
<evidence type="ECO:0000313" key="10">
    <source>
        <dbReference type="EMBL" id="SMH31143.1"/>
    </source>
</evidence>
<evidence type="ECO:0000259" key="8">
    <source>
        <dbReference type="Pfam" id="PF02770"/>
    </source>
</evidence>
<dbReference type="GO" id="GO:0003995">
    <property type="term" value="F:acyl-CoA dehydrogenase activity"/>
    <property type="evidence" value="ECO:0007669"/>
    <property type="project" value="TreeGrafter"/>
</dbReference>
<evidence type="ECO:0000256" key="1">
    <source>
        <dbReference type="ARBA" id="ARBA00001974"/>
    </source>
</evidence>
<dbReference type="InterPro" id="IPR046373">
    <property type="entry name" value="Acyl-CoA_Oxase/DH_mid-dom_sf"/>
</dbReference>
<evidence type="ECO:0000256" key="2">
    <source>
        <dbReference type="ARBA" id="ARBA00009347"/>
    </source>
</evidence>
<evidence type="ECO:0000259" key="7">
    <source>
        <dbReference type="Pfam" id="PF00441"/>
    </source>
</evidence>
<evidence type="ECO:0000256" key="4">
    <source>
        <dbReference type="ARBA" id="ARBA00022827"/>
    </source>
</evidence>
<dbReference type="RefSeq" id="WP_085463246.1">
    <property type="nucleotide sequence ID" value="NZ_FXBL01000004.1"/>
</dbReference>
<comment type="similarity">
    <text evidence="2 6">Belongs to the acyl-CoA dehydrogenase family.</text>
</comment>
<evidence type="ECO:0000256" key="3">
    <source>
        <dbReference type="ARBA" id="ARBA00022630"/>
    </source>
</evidence>
<dbReference type="Gene3D" id="1.20.140.10">
    <property type="entry name" value="Butyryl-CoA Dehydrogenase, subunit A, domain 3"/>
    <property type="match status" value="1"/>
</dbReference>
<dbReference type="GO" id="GO:0050660">
    <property type="term" value="F:flavin adenine dinucleotide binding"/>
    <property type="evidence" value="ECO:0007669"/>
    <property type="project" value="InterPro"/>
</dbReference>
<accession>A0A1X7N1K6</accession>
<dbReference type="SUPFAM" id="SSF56645">
    <property type="entry name" value="Acyl-CoA dehydrogenase NM domain-like"/>
    <property type="match status" value="1"/>
</dbReference>
<dbReference type="FunFam" id="1.20.140.10:FF:000001">
    <property type="entry name" value="Acyl-CoA dehydrogenase"/>
    <property type="match status" value="1"/>
</dbReference>
<sequence>MDFGEPEHITMLRESIRRMLERHATRGMMAKWDEQDKVPRSLMEHISALGVCGMTVPEEYGGLGRDILATMVTVEELSRRSMVIGTLYLMNSCYGSMNVLASGSEEQKQRLLPKLANGEILFAYGLSEPDVGSDLASVKTRAERRGDKVIINGYKRWCSGAESADYIYALVRSGDPDARYKNLSLVLIPPTAKGVTLTHIPALGARGLNTNDVTLDNVEIPIEDVIGGEAGWNQGWSKLAGPALEVEKLEVAAMALGIAAQAVDDAWEYSQTRSQFGKRICSHQSIRHMLADAQTKLAAARLMLYRGCWLADNNLPCSVETSMAKMFVCETGLDIVLTCQKIMGAYGYAKGFDMERHVRDMLLMPIIGGSTAIQKNNIANRMGLPKA</sequence>
<gene>
    <name evidence="10" type="ORF">SAMN02982922_1128</name>
</gene>
<reference evidence="11" key="1">
    <citation type="submission" date="2017-04" db="EMBL/GenBank/DDBJ databases">
        <authorList>
            <person name="Varghese N."/>
            <person name="Submissions S."/>
        </authorList>
    </citation>
    <scope>NUCLEOTIDE SEQUENCE [LARGE SCALE GENOMIC DNA]</scope>
    <source>
        <strain evidence="11">B5P</strain>
    </source>
</reference>
<keyword evidence="11" id="KW-1185">Reference proteome</keyword>
<dbReference type="InterPro" id="IPR013786">
    <property type="entry name" value="AcylCoA_DH/ox_N"/>
</dbReference>
<keyword evidence="4 6" id="KW-0274">FAD</keyword>
<proteinExistence type="inferred from homology"/>
<evidence type="ECO:0000256" key="6">
    <source>
        <dbReference type="RuleBase" id="RU362125"/>
    </source>
</evidence>
<dbReference type="PANTHER" id="PTHR43884">
    <property type="entry name" value="ACYL-COA DEHYDROGENASE"/>
    <property type="match status" value="1"/>
</dbReference>
<dbReference type="InterPro" id="IPR037069">
    <property type="entry name" value="AcylCoA_DH/ox_N_sf"/>
</dbReference>
<protein>
    <submittedName>
        <fullName evidence="10">Acyl-CoA dehydrogenase</fullName>
    </submittedName>
</protein>
<feature type="domain" description="Acyl-CoA oxidase/dehydrogenase middle" evidence="8">
    <location>
        <begin position="123"/>
        <end position="218"/>
    </location>
</feature>
<dbReference type="Pfam" id="PF02770">
    <property type="entry name" value="Acyl-CoA_dh_M"/>
    <property type="match status" value="1"/>
</dbReference>
<dbReference type="AlphaFoldDB" id="A0A1X7N1K6"/>
<evidence type="ECO:0000259" key="9">
    <source>
        <dbReference type="Pfam" id="PF02771"/>
    </source>
</evidence>
<dbReference type="Proteomes" id="UP000193083">
    <property type="component" value="Unassembled WGS sequence"/>
</dbReference>
<dbReference type="Pfam" id="PF02771">
    <property type="entry name" value="Acyl-CoA_dh_N"/>
    <property type="match status" value="1"/>
</dbReference>
<name>A0A1X7N1K6_9HYPH</name>
<dbReference type="PIRSF" id="PIRSF016578">
    <property type="entry name" value="HsaA"/>
    <property type="match status" value="1"/>
</dbReference>
<dbReference type="PANTHER" id="PTHR43884:SF12">
    <property type="entry name" value="ISOVALERYL-COA DEHYDROGENASE, MITOCHONDRIAL-RELATED"/>
    <property type="match status" value="1"/>
</dbReference>
<dbReference type="Pfam" id="PF00441">
    <property type="entry name" value="Acyl-CoA_dh_1"/>
    <property type="match status" value="1"/>
</dbReference>
<dbReference type="InterPro" id="IPR009100">
    <property type="entry name" value="AcylCoA_DH/oxidase_NM_dom_sf"/>
</dbReference>
<evidence type="ECO:0000256" key="5">
    <source>
        <dbReference type="ARBA" id="ARBA00023002"/>
    </source>
</evidence>
<feature type="domain" description="Acyl-CoA dehydrogenase/oxidase C-terminal" evidence="7">
    <location>
        <begin position="233"/>
        <end position="382"/>
    </location>
</feature>
<dbReference type="InterPro" id="IPR006091">
    <property type="entry name" value="Acyl-CoA_Oxase/DH_mid-dom"/>
</dbReference>
<dbReference type="Gene3D" id="1.10.540.10">
    <property type="entry name" value="Acyl-CoA dehydrogenase/oxidase, N-terminal domain"/>
    <property type="match status" value="1"/>
</dbReference>
<dbReference type="SUPFAM" id="SSF47203">
    <property type="entry name" value="Acyl-CoA dehydrogenase C-terminal domain-like"/>
    <property type="match status" value="1"/>
</dbReference>
<dbReference type="OrthoDB" id="9775090at2"/>
<comment type="cofactor">
    <cofactor evidence="1 6">
        <name>FAD</name>
        <dbReference type="ChEBI" id="CHEBI:57692"/>
    </cofactor>
</comment>
<organism evidence="10 11">
    <name type="scientific">Mesorhizobium australicum</name>
    <dbReference type="NCBI Taxonomy" id="536018"/>
    <lineage>
        <taxon>Bacteria</taxon>
        <taxon>Pseudomonadati</taxon>
        <taxon>Pseudomonadota</taxon>
        <taxon>Alphaproteobacteria</taxon>
        <taxon>Hyphomicrobiales</taxon>
        <taxon>Phyllobacteriaceae</taxon>
        <taxon>Mesorhizobium</taxon>
    </lineage>
</organism>
<dbReference type="Gene3D" id="2.40.110.10">
    <property type="entry name" value="Butyryl-CoA Dehydrogenase, subunit A, domain 2"/>
    <property type="match status" value="1"/>
</dbReference>
<dbReference type="EMBL" id="FXBL01000004">
    <property type="protein sequence ID" value="SMH31143.1"/>
    <property type="molecule type" value="Genomic_DNA"/>
</dbReference>
<keyword evidence="5 6" id="KW-0560">Oxidoreductase</keyword>
<dbReference type="InterPro" id="IPR009075">
    <property type="entry name" value="AcylCo_DH/oxidase_C"/>
</dbReference>
<keyword evidence="3 6" id="KW-0285">Flavoprotein</keyword>
<evidence type="ECO:0000313" key="11">
    <source>
        <dbReference type="Proteomes" id="UP000193083"/>
    </source>
</evidence>
<feature type="domain" description="Acyl-CoA dehydrogenase/oxidase N-terminal" evidence="9">
    <location>
        <begin position="7"/>
        <end position="119"/>
    </location>
</feature>